<dbReference type="RefSeq" id="WP_007066801.1">
    <property type="nucleotide sequence ID" value="NZ_DS022272.1"/>
</dbReference>
<keyword evidence="1" id="KW-0472">Membrane</keyword>
<sequence length="48" mass="5533">MSTLEIVLFGSMTPIAALLIAWWVFDDARKITAQANARDARERRRKSR</sequence>
<dbReference type="HOGENOM" id="CLU_3153147_0_0_5"/>
<proteinExistence type="predicted"/>
<evidence type="ECO:0000313" key="2">
    <source>
        <dbReference type="EMBL" id="EAU42827.1"/>
    </source>
</evidence>
<name>Q0G687_9HYPH</name>
<keyword evidence="3" id="KW-1185">Reference proteome</keyword>
<protein>
    <submittedName>
        <fullName evidence="2">Uncharacterized protein</fullName>
    </submittedName>
</protein>
<dbReference type="AlphaFoldDB" id="Q0G687"/>
<comment type="caution">
    <text evidence="2">The sequence shown here is derived from an EMBL/GenBank/DDBJ whole genome shotgun (WGS) entry which is preliminary data.</text>
</comment>
<reference evidence="2 3" key="1">
    <citation type="journal article" date="2010" name="J. Bacteriol.">
        <title>Genome sequence of Fulvimarina pelagi HTCC2506T, a Mn(II)-oxidizing alphaproteobacterium possessing an aerobic anoxygenic photosynthetic gene cluster and Xanthorhodopsin.</title>
        <authorList>
            <person name="Kang I."/>
            <person name="Oh H.M."/>
            <person name="Lim S.I."/>
            <person name="Ferriera S."/>
            <person name="Giovannoni S.J."/>
            <person name="Cho J.C."/>
        </authorList>
    </citation>
    <scope>NUCLEOTIDE SEQUENCE [LARGE SCALE GENOMIC DNA]</scope>
    <source>
        <strain evidence="2 3">HTCC2506</strain>
    </source>
</reference>
<evidence type="ECO:0000313" key="3">
    <source>
        <dbReference type="Proteomes" id="UP000004310"/>
    </source>
</evidence>
<gene>
    <name evidence="2" type="ORF">FP2506_08296</name>
</gene>
<dbReference type="Proteomes" id="UP000004310">
    <property type="component" value="Unassembled WGS sequence"/>
</dbReference>
<organism evidence="2 3">
    <name type="scientific">Fulvimarina pelagi HTCC2506</name>
    <dbReference type="NCBI Taxonomy" id="314231"/>
    <lineage>
        <taxon>Bacteria</taxon>
        <taxon>Pseudomonadati</taxon>
        <taxon>Pseudomonadota</taxon>
        <taxon>Alphaproteobacteria</taxon>
        <taxon>Hyphomicrobiales</taxon>
        <taxon>Aurantimonadaceae</taxon>
        <taxon>Fulvimarina</taxon>
    </lineage>
</organism>
<keyword evidence="1" id="KW-1133">Transmembrane helix</keyword>
<evidence type="ECO:0000256" key="1">
    <source>
        <dbReference type="SAM" id="Phobius"/>
    </source>
</evidence>
<accession>Q0G687</accession>
<keyword evidence="1" id="KW-0812">Transmembrane</keyword>
<feature type="transmembrane region" description="Helical" evidence="1">
    <location>
        <begin position="6"/>
        <end position="25"/>
    </location>
</feature>
<dbReference type="EMBL" id="AATP01000001">
    <property type="protein sequence ID" value="EAU42827.1"/>
    <property type="molecule type" value="Genomic_DNA"/>
</dbReference>
<dbReference type="STRING" id="217511.GCA_001463845_00429"/>